<organism evidence="2 3">
    <name type="scientific">Paraburkholderia terrae</name>
    <dbReference type="NCBI Taxonomy" id="311230"/>
    <lineage>
        <taxon>Bacteria</taxon>
        <taxon>Pseudomonadati</taxon>
        <taxon>Pseudomonadota</taxon>
        <taxon>Betaproteobacteria</taxon>
        <taxon>Burkholderiales</taxon>
        <taxon>Burkholderiaceae</taxon>
        <taxon>Paraburkholderia</taxon>
    </lineage>
</organism>
<evidence type="ECO:0000313" key="3">
    <source>
        <dbReference type="Proteomes" id="UP001319874"/>
    </source>
</evidence>
<dbReference type="RefSeq" id="WP_229514749.1">
    <property type="nucleotide sequence ID" value="NZ_AP024956.1"/>
</dbReference>
<feature type="region of interest" description="Disordered" evidence="1">
    <location>
        <begin position="41"/>
        <end position="75"/>
    </location>
</feature>
<reference evidence="2 3" key="1">
    <citation type="journal article" date="2022" name="Front. Microbiol.">
        <title>Identification and characterization of a novel class of self-sufficient cytochrome P450 hydroxylase involved in cyclohexanecarboxylate degradation in Paraburkholderia terrae strain KU-64.</title>
        <authorList>
            <person name="Yamamoto T."/>
            <person name="Hasegawa Y."/>
            <person name="Iwaki H."/>
        </authorList>
    </citation>
    <scope>NUCLEOTIDE SEQUENCE [LARGE SCALE GENOMIC DNA]</scope>
    <source>
        <strain evidence="2 3">KU-64</strain>
    </source>
</reference>
<keyword evidence="3" id="KW-1185">Reference proteome</keyword>
<sequence length="115" mass="12499">MMFSRKWNPFLGMTARVSCCEGGGIGRRDYARIDDRKSLLFNFDPQSPGGTTSRGVVRATPDAPVQSEKEGVQRRYETATLSKEVGKEGGKANAGAARAATRRDFAAMLLTRRAG</sequence>
<name>A0ABN6JGH7_9BURK</name>
<gene>
    <name evidence="2" type="ORF">PTKU64_36800</name>
</gene>
<protein>
    <submittedName>
        <fullName evidence="2">Uncharacterized protein</fullName>
    </submittedName>
</protein>
<dbReference type="EMBL" id="AP024956">
    <property type="protein sequence ID" value="BCZ80005.1"/>
    <property type="molecule type" value="Genomic_DNA"/>
</dbReference>
<accession>A0ABN6JGH7</accession>
<evidence type="ECO:0000256" key="1">
    <source>
        <dbReference type="SAM" id="MobiDB-lite"/>
    </source>
</evidence>
<evidence type="ECO:0000313" key="2">
    <source>
        <dbReference type="EMBL" id="BCZ80005.1"/>
    </source>
</evidence>
<proteinExistence type="predicted"/>
<dbReference type="Proteomes" id="UP001319874">
    <property type="component" value="Chromosome 2"/>
</dbReference>
<feature type="compositionally biased region" description="Polar residues" evidence="1">
    <location>
        <begin position="44"/>
        <end position="54"/>
    </location>
</feature>